<dbReference type="InterPro" id="IPR003462">
    <property type="entry name" value="ODC_Mu_crystall"/>
</dbReference>
<dbReference type="Gene3D" id="3.40.50.720">
    <property type="entry name" value="NAD(P)-binding Rossmann-like Domain"/>
    <property type="match status" value="1"/>
</dbReference>
<keyword evidence="2" id="KW-1185">Reference proteome</keyword>
<dbReference type="PIRSF" id="PIRSF001439">
    <property type="entry name" value="CryM"/>
    <property type="match status" value="1"/>
</dbReference>
<dbReference type="RefSeq" id="WP_158035454.1">
    <property type="nucleotide sequence ID" value="NZ_BAAAZV010000018.1"/>
</dbReference>
<dbReference type="PANTHER" id="PTHR13812">
    <property type="entry name" value="KETIMINE REDUCTASE MU-CRYSTALLIN"/>
    <property type="match status" value="1"/>
</dbReference>
<dbReference type="Proteomes" id="UP000481339">
    <property type="component" value="Unassembled WGS sequence"/>
</dbReference>
<accession>A0A7C8BPA4</accession>
<sequence>MTGGEEPTTGRATGTAEGTGAGDGAAMAFRYLDEPSLVAAGALDMAACMDVLEETFRLLAAGDCVMAGELGSSHGLEMGFPASSPFPGMPLDGPDRRFAAMPAYVGGRFDMLGLKWYASNVANRAKGLPRSIHMIALHDKDTGVPRCIMSGNLVSAFRTAGVLGVAARVLAPEEARVLAIIGPGAINIAAAEAYLVARPGIERIMVRGRSQAGVERFSRAVAERLGASRTPRIVPVDSIEEAVTDADIVSVAISGDEPPLLPTRALRPGALVCLPADIALDEEAWGQVTIVDSVRLYEQWMLEIPAPRESIRDLFGVQLVERRDRGEAVHPVSLGDVLTGGVRRADDAVVFFGTGGLPVEDVAWATELYRRACELGLGVTLPVWEHAALR</sequence>
<dbReference type="InterPro" id="IPR023401">
    <property type="entry name" value="ODC_N"/>
</dbReference>
<dbReference type="EC" id="4.3.1.12" evidence="1"/>
<dbReference type="Pfam" id="PF02423">
    <property type="entry name" value="OCD_Mu_crystall"/>
    <property type="match status" value="1"/>
</dbReference>
<protein>
    <submittedName>
        <fullName evidence="1">Ornithine cyclodeaminase</fullName>
        <ecNumber evidence="1">4.3.1.12</ecNumber>
    </submittedName>
</protein>
<dbReference type="SUPFAM" id="SSF51735">
    <property type="entry name" value="NAD(P)-binding Rossmann-fold domains"/>
    <property type="match status" value="1"/>
</dbReference>
<dbReference type="Gene3D" id="3.30.1780.10">
    <property type="entry name" value="ornithine cyclodeaminase, domain 1"/>
    <property type="match status" value="1"/>
</dbReference>
<organism evidence="1 2">
    <name type="scientific">Pseudoclavibacter caeni</name>
    <dbReference type="NCBI Taxonomy" id="908846"/>
    <lineage>
        <taxon>Bacteria</taxon>
        <taxon>Bacillati</taxon>
        <taxon>Actinomycetota</taxon>
        <taxon>Actinomycetes</taxon>
        <taxon>Micrococcales</taxon>
        <taxon>Microbacteriaceae</taxon>
        <taxon>Pseudoclavibacter</taxon>
    </lineage>
</organism>
<evidence type="ECO:0000313" key="1">
    <source>
        <dbReference type="EMBL" id="KAB1633651.1"/>
    </source>
</evidence>
<dbReference type="PANTHER" id="PTHR13812:SF19">
    <property type="entry name" value="KETIMINE REDUCTASE MU-CRYSTALLIN"/>
    <property type="match status" value="1"/>
</dbReference>
<dbReference type="GO" id="GO:0008473">
    <property type="term" value="F:ornithine cyclodeaminase activity"/>
    <property type="evidence" value="ECO:0007669"/>
    <property type="project" value="UniProtKB-EC"/>
</dbReference>
<proteinExistence type="predicted"/>
<dbReference type="EMBL" id="WBKA01000001">
    <property type="protein sequence ID" value="KAB1633651.1"/>
    <property type="molecule type" value="Genomic_DNA"/>
</dbReference>
<evidence type="ECO:0000313" key="2">
    <source>
        <dbReference type="Proteomes" id="UP000481339"/>
    </source>
</evidence>
<keyword evidence="1" id="KW-0456">Lyase</keyword>
<name>A0A7C8BPA4_9MICO</name>
<gene>
    <name evidence="1" type="ORF">F8O02_01620</name>
</gene>
<dbReference type="OrthoDB" id="9809203at2"/>
<comment type="caution">
    <text evidence="1">The sequence shown here is derived from an EMBL/GenBank/DDBJ whole genome shotgun (WGS) entry which is preliminary data.</text>
</comment>
<dbReference type="GO" id="GO:0005737">
    <property type="term" value="C:cytoplasm"/>
    <property type="evidence" value="ECO:0007669"/>
    <property type="project" value="TreeGrafter"/>
</dbReference>
<reference evidence="1 2" key="1">
    <citation type="submission" date="2019-09" db="EMBL/GenBank/DDBJ databases">
        <title>Phylogeny of genus Pseudoclavibacter and closely related genus.</title>
        <authorList>
            <person name="Li Y."/>
        </authorList>
    </citation>
    <scope>NUCLEOTIDE SEQUENCE [LARGE SCALE GENOMIC DNA]</scope>
    <source>
        <strain evidence="1 2">JCM 16921</strain>
    </source>
</reference>
<dbReference type="InterPro" id="IPR036291">
    <property type="entry name" value="NAD(P)-bd_dom_sf"/>
</dbReference>
<dbReference type="AlphaFoldDB" id="A0A7C8BPA4"/>